<dbReference type="InterPro" id="IPR006311">
    <property type="entry name" value="TAT_signal"/>
</dbReference>
<dbReference type="Gene3D" id="3.40.30.10">
    <property type="entry name" value="Glutaredoxin"/>
    <property type="match status" value="1"/>
</dbReference>
<sequence length="250" mass="26581">MSSTPRITALRTGAATALTLALVAGAAASATAATATDQVAPQPGRQATASAATLPAFDRDLARLPARIGEDGTSIVVGNPKAKNVVVILEDPRCPWCKKFEDANAKQLNHLAAQGDIRLEYTLASFLDRHLGGDGSKRAVNALRASVDAGKFPQYHSELFRTQPDESDETAYENHELITSAWKVGLFSHRFVDSVVHNKYAKFVDDSEYAVEHSGALGTPTVRINGADVSDDVLYDSAKFAEALAASGIK</sequence>
<feature type="signal peptide" evidence="1">
    <location>
        <begin position="1"/>
        <end position="32"/>
    </location>
</feature>
<keyword evidence="4" id="KW-1185">Reference proteome</keyword>
<evidence type="ECO:0000259" key="2">
    <source>
        <dbReference type="Pfam" id="PF13462"/>
    </source>
</evidence>
<dbReference type="InterPro" id="IPR012336">
    <property type="entry name" value="Thioredoxin-like_fold"/>
</dbReference>
<keyword evidence="3" id="KW-0413">Isomerase</keyword>
<evidence type="ECO:0000256" key="1">
    <source>
        <dbReference type="SAM" id="SignalP"/>
    </source>
</evidence>
<reference evidence="3 4" key="1">
    <citation type="submission" date="2020-08" db="EMBL/GenBank/DDBJ databases">
        <title>Genomic Encyclopedia of Type Strains, Phase III (KMG-III): the genomes of soil and plant-associated and newly described type strains.</title>
        <authorList>
            <person name="Whitman W."/>
        </authorList>
    </citation>
    <scope>NUCLEOTIDE SEQUENCE [LARGE SCALE GENOMIC DNA]</scope>
    <source>
        <strain evidence="3 4">SFB5A</strain>
    </source>
</reference>
<evidence type="ECO:0000313" key="4">
    <source>
        <dbReference type="Proteomes" id="UP000582643"/>
    </source>
</evidence>
<evidence type="ECO:0000313" key="3">
    <source>
        <dbReference type="EMBL" id="MBB4981690.1"/>
    </source>
</evidence>
<dbReference type="Proteomes" id="UP000582643">
    <property type="component" value="Unassembled WGS sequence"/>
</dbReference>
<gene>
    <name evidence="3" type="ORF">GGE06_002600</name>
</gene>
<keyword evidence="1" id="KW-0732">Signal</keyword>
<accession>A0A7W7U132</accession>
<feature type="domain" description="Thioredoxin-like fold" evidence="2">
    <location>
        <begin position="72"/>
        <end position="236"/>
    </location>
</feature>
<dbReference type="SUPFAM" id="SSF52833">
    <property type="entry name" value="Thioredoxin-like"/>
    <property type="match status" value="1"/>
</dbReference>
<dbReference type="PROSITE" id="PS51318">
    <property type="entry name" value="TAT"/>
    <property type="match status" value="1"/>
</dbReference>
<dbReference type="GO" id="GO:0016853">
    <property type="term" value="F:isomerase activity"/>
    <property type="evidence" value="ECO:0007669"/>
    <property type="project" value="UniProtKB-KW"/>
</dbReference>
<comment type="caution">
    <text evidence="3">The sequence shown here is derived from an EMBL/GenBank/DDBJ whole genome shotgun (WGS) entry which is preliminary data.</text>
</comment>
<dbReference type="AlphaFoldDB" id="A0A7W7U132"/>
<dbReference type="RefSeq" id="WP_116162546.1">
    <property type="nucleotide sequence ID" value="NZ_JACHJY010000003.1"/>
</dbReference>
<proteinExistence type="predicted"/>
<protein>
    <submittedName>
        <fullName evidence="3">Protein-disulfide isomerase</fullName>
    </submittedName>
</protein>
<organism evidence="3 4">
    <name type="scientific">Streptomyces nymphaeiformis</name>
    <dbReference type="NCBI Taxonomy" id="2663842"/>
    <lineage>
        <taxon>Bacteria</taxon>
        <taxon>Bacillati</taxon>
        <taxon>Actinomycetota</taxon>
        <taxon>Actinomycetes</taxon>
        <taxon>Kitasatosporales</taxon>
        <taxon>Streptomycetaceae</taxon>
        <taxon>Streptomyces</taxon>
    </lineage>
</organism>
<dbReference type="EMBL" id="JACHJY010000003">
    <property type="protein sequence ID" value="MBB4981690.1"/>
    <property type="molecule type" value="Genomic_DNA"/>
</dbReference>
<feature type="chain" id="PRO_5031138035" evidence="1">
    <location>
        <begin position="33"/>
        <end position="250"/>
    </location>
</feature>
<name>A0A7W7U132_9ACTN</name>
<dbReference type="Pfam" id="PF13462">
    <property type="entry name" value="Thioredoxin_4"/>
    <property type="match status" value="1"/>
</dbReference>
<dbReference type="InterPro" id="IPR036249">
    <property type="entry name" value="Thioredoxin-like_sf"/>
</dbReference>